<keyword evidence="2" id="KW-1185">Reference proteome</keyword>
<name>A0A915E8E9_9BILA</name>
<dbReference type="Proteomes" id="UP000887574">
    <property type="component" value="Unplaced"/>
</dbReference>
<keyword evidence="1" id="KW-0175">Coiled coil</keyword>
<evidence type="ECO:0000313" key="2">
    <source>
        <dbReference type="Proteomes" id="UP000887574"/>
    </source>
</evidence>
<reference evidence="3" key="1">
    <citation type="submission" date="2022-11" db="UniProtKB">
        <authorList>
            <consortium name="WormBaseParasite"/>
        </authorList>
    </citation>
    <scope>IDENTIFICATION</scope>
</reference>
<proteinExistence type="predicted"/>
<sequence>MHIRYVQAERTEMIYDEETSDMLDKKMDMKIVAKKFIENLRRTVEELESEKKTLTEKELDSALFSSTMLFSLTTKQSRSTLR</sequence>
<evidence type="ECO:0000313" key="3">
    <source>
        <dbReference type="WBParaSite" id="jg26816"/>
    </source>
</evidence>
<dbReference type="WBParaSite" id="jg26816">
    <property type="protein sequence ID" value="jg26816"/>
    <property type="gene ID" value="jg26816"/>
</dbReference>
<feature type="coiled-coil region" evidence="1">
    <location>
        <begin position="30"/>
        <end position="60"/>
    </location>
</feature>
<dbReference type="AlphaFoldDB" id="A0A915E8E9"/>
<organism evidence="2 3">
    <name type="scientific">Ditylenchus dipsaci</name>
    <dbReference type="NCBI Taxonomy" id="166011"/>
    <lineage>
        <taxon>Eukaryota</taxon>
        <taxon>Metazoa</taxon>
        <taxon>Ecdysozoa</taxon>
        <taxon>Nematoda</taxon>
        <taxon>Chromadorea</taxon>
        <taxon>Rhabditida</taxon>
        <taxon>Tylenchina</taxon>
        <taxon>Tylenchomorpha</taxon>
        <taxon>Sphaerularioidea</taxon>
        <taxon>Anguinidae</taxon>
        <taxon>Anguininae</taxon>
        <taxon>Ditylenchus</taxon>
    </lineage>
</organism>
<protein>
    <submittedName>
        <fullName evidence="3">Uncharacterized protein</fullName>
    </submittedName>
</protein>
<accession>A0A915E8E9</accession>
<evidence type="ECO:0000256" key="1">
    <source>
        <dbReference type="SAM" id="Coils"/>
    </source>
</evidence>